<name>A0A6C0U6C2_9GAMM</name>
<dbReference type="GO" id="GO:0016787">
    <property type="term" value="F:hydrolase activity"/>
    <property type="evidence" value="ECO:0007669"/>
    <property type="project" value="UniProtKB-KW"/>
</dbReference>
<dbReference type="SUPFAM" id="SSF53474">
    <property type="entry name" value="alpha/beta-Hydrolases"/>
    <property type="match status" value="1"/>
</dbReference>
<dbReference type="InterPro" id="IPR000073">
    <property type="entry name" value="AB_hydrolase_1"/>
</dbReference>
<dbReference type="Proteomes" id="UP000477680">
    <property type="component" value="Chromosome"/>
</dbReference>
<evidence type="ECO:0000313" key="2">
    <source>
        <dbReference type="EMBL" id="QIB67621.1"/>
    </source>
</evidence>
<dbReference type="PANTHER" id="PTHR43433">
    <property type="entry name" value="HYDROLASE, ALPHA/BETA FOLD FAMILY PROTEIN"/>
    <property type="match status" value="1"/>
</dbReference>
<evidence type="ECO:0000259" key="1">
    <source>
        <dbReference type="Pfam" id="PF00561"/>
    </source>
</evidence>
<dbReference type="InterPro" id="IPR050471">
    <property type="entry name" value="AB_hydrolase"/>
</dbReference>
<gene>
    <name evidence="2" type="ORF">G3T16_10175</name>
</gene>
<dbReference type="KEGG" id="kim:G3T16_10175"/>
<dbReference type="AlphaFoldDB" id="A0A6C0U6C2"/>
<reference evidence="2 3" key="1">
    <citation type="submission" date="2020-02" db="EMBL/GenBank/DDBJ databases">
        <title>Genome sequencing for Kineobactrum sp. M2.</title>
        <authorList>
            <person name="Park S.-J."/>
        </authorList>
    </citation>
    <scope>NUCLEOTIDE SEQUENCE [LARGE SCALE GENOMIC DNA]</scope>
    <source>
        <strain evidence="2 3">M2</strain>
    </source>
</reference>
<accession>A0A6C0U6C2</accession>
<proteinExistence type="predicted"/>
<keyword evidence="2" id="KW-0378">Hydrolase</keyword>
<evidence type="ECO:0000313" key="3">
    <source>
        <dbReference type="Proteomes" id="UP000477680"/>
    </source>
</evidence>
<protein>
    <submittedName>
        <fullName evidence="2">Alpha/beta fold hydrolase</fullName>
    </submittedName>
</protein>
<dbReference type="InterPro" id="IPR029058">
    <property type="entry name" value="AB_hydrolase_fold"/>
</dbReference>
<organism evidence="2 3">
    <name type="scientific">Kineobactrum salinum</name>
    <dbReference type="NCBI Taxonomy" id="2708301"/>
    <lineage>
        <taxon>Bacteria</taxon>
        <taxon>Pseudomonadati</taxon>
        <taxon>Pseudomonadota</taxon>
        <taxon>Gammaproteobacteria</taxon>
        <taxon>Cellvibrionales</taxon>
        <taxon>Halieaceae</taxon>
        <taxon>Kineobactrum</taxon>
    </lineage>
</organism>
<dbReference type="Pfam" id="PF00561">
    <property type="entry name" value="Abhydrolase_1"/>
    <property type="match status" value="1"/>
</dbReference>
<dbReference type="Gene3D" id="3.40.50.1820">
    <property type="entry name" value="alpha/beta hydrolase"/>
    <property type="match status" value="1"/>
</dbReference>
<dbReference type="EMBL" id="CP048711">
    <property type="protein sequence ID" value="QIB67621.1"/>
    <property type="molecule type" value="Genomic_DNA"/>
</dbReference>
<dbReference type="PANTHER" id="PTHR43433:SF5">
    <property type="entry name" value="AB HYDROLASE-1 DOMAIN-CONTAINING PROTEIN"/>
    <property type="match status" value="1"/>
</dbReference>
<feature type="domain" description="AB hydrolase-1" evidence="1">
    <location>
        <begin position="2"/>
        <end position="240"/>
    </location>
</feature>
<sequence>MWPDEFVELLVSKGYRVIRYDHRDTGRSTFIGFDDAPYTVEDLASDAVLILDAWEVGKAHVVGLSIGATLGQVLALDHSDRLYSLTLMCGAALDVDFVGNIGRAFSGESSPDGLPLPNKEVLEALSARATPSESMEEELDRRVKEWGLLSGEKLEFDAADFRLREQRCIDHAGTWVQPGNHAMASPVPLSRGRELGKVSVPALVIQGSEDPLNPPPHGKHIADLLPNGRLVEVDGLGHCLPKALLPRIADEITHHAEQSHAADARTSRG</sequence>
<keyword evidence="3" id="KW-1185">Reference proteome</keyword>